<dbReference type="InterPro" id="IPR029787">
    <property type="entry name" value="Nucleotide_cyclase"/>
</dbReference>
<dbReference type="EMBL" id="NPEV01000009">
    <property type="protein sequence ID" value="RAI28480.1"/>
    <property type="molecule type" value="Genomic_DNA"/>
</dbReference>
<keyword evidence="5" id="KW-1185">Reference proteome</keyword>
<sequence>MPDGHVLLTKKWCRWAKIRKMRCVPGRAAIFRRYHAPPQGVGRMTSNETSRTAAGAAPDESADPACPDTLNAEEILTAVGEAVYEWTIADDRVRWSANAAEVLPVKNAAALHEGRRFAALIDPDSPLTRFDAVAGSGKRDHGDGQPYCARYCLKGTATATGEAIWIEDTGVWFGDGEGLPARARGIVRKVTERHAAEVELSFLSQHDALTGQLNRAHLMKRLAEAIATAREKFASCAFLIAGIDNLAVVNDTYGYEVADRVIATVATRLQRQLRSGDSLGRLSGNKFGIVLNACSEAEMEVAAERLLDAIASEVVTTELGPVSVTISIGGVSSPRHATSATKALGMAHEALDHVHRRQSNGFAIYQPSESRAAARRRNVEMADAIVKGLNERRFRLAYQPIVEAATGKPVYHECLLRLDTAGPVEQSGALIAAAERLGLVRLIDHRVLELAVETLARYPAARLSINISAECIGDRSWMQKLVATLARRPQFGRRLAVELTETAVVRNVGEAARFIAALRDLSVKTAIDDFGTGYSSFHILKELSADLVKIDGSFITTLLTDERHEVFVTALVEIAKTFHLETVAEWVRDEETAARLRALGVDFFQGELYGLAASEAPWPEDERLKVPIGNASAAQR</sequence>
<comment type="caution">
    <text evidence="4">The sequence shown here is derived from an EMBL/GenBank/DDBJ whole genome shotgun (WGS) entry which is preliminary data.</text>
</comment>
<dbReference type="PANTHER" id="PTHR33121:SF79">
    <property type="entry name" value="CYCLIC DI-GMP PHOSPHODIESTERASE PDED-RELATED"/>
    <property type="match status" value="1"/>
</dbReference>
<dbReference type="AlphaFoldDB" id="A0A327JPU4"/>
<accession>A0A327JPU4</accession>
<dbReference type="SMART" id="SM00052">
    <property type="entry name" value="EAL"/>
    <property type="match status" value="1"/>
</dbReference>
<dbReference type="NCBIfam" id="TIGR00254">
    <property type="entry name" value="GGDEF"/>
    <property type="match status" value="1"/>
</dbReference>
<dbReference type="InterPro" id="IPR001633">
    <property type="entry name" value="EAL_dom"/>
</dbReference>
<evidence type="ECO:0000259" key="3">
    <source>
        <dbReference type="PROSITE" id="PS50887"/>
    </source>
</evidence>
<evidence type="ECO:0000313" key="5">
    <source>
        <dbReference type="Proteomes" id="UP000249299"/>
    </source>
</evidence>
<proteinExistence type="predicted"/>
<dbReference type="InterPro" id="IPR035919">
    <property type="entry name" value="EAL_sf"/>
</dbReference>
<feature type="domain" description="GGDEF" evidence="3">
    <location>
        <begin position="234"/>
        <end position="367"/>
    </location>
</feature>
<name>A0A327JPU4_9HYPH</name>
<evidence type="ECO:0000256" key="1">
    <source>
        <dbReference type="SAM" id="MobiDB-lite"/>
    </source>
</evidence>
<dbReference type="GO" id="GO:0071111">
    <property type="term" value="F:cyclic-guanylate-specific phosphodiesterase activity"/>
    <property type="evidence" value="ECO:0007669"/>
    <property type="project" value="InterPro"/>
</dbReference>
<dbReference type="SUPFAM" id="SSF55073">
    <property type="entry name" value="Nucleotide cyclase"/>
    <property type="match status" value="1"/>
</dbReference>
<dbReference type="Pfam" id="PF00990">
    <property type="entry name" value="GGDEF"/>
    <property type="match status" value="1"/>
</dbReference>
<evidence type="ECO:0000313" key="4">
    <source>
        <dbReference type="EMBL" id="RAI28480.1"/>
    </source>
</evidence>
<dbReference type="Gene3D" id="3.30.450.20">
    <property type="entry name" value="PAS domain"/>
    <property type="match status" value="1"/>
</dbReference>
<dbReference type="InterPro" id="IPR043128">
    <property type="entry name" value="Rev_trsase/Diguanyl_cyclase"/>
</dbReference>
<organism evidence="4 5">
    <name type="scientific">Rhodobium orientis</name>
    <dbReference type="NCBI Taxonomy" id="34017"/>
    <lineage>
        <taxon>Bacteria</taxon>
        <taxon>Pseudomonadati</taxon>
        <taxon>Pseudomonadota</taxon>
        <taxon>Alphaproteobacteria</taxon>
        <taxon>Hyphomicrobiales</taxon>
        <taxon>Rhodobiaceae</taxon>
        <taxon>Rhodobium</taxon>
    </lineage>
</organism>
<evidence type="ECO:0008006" key="6">
    <source>
        <dbReference type="Google" id="ProtNLM"/>
    </source>
</evidence>
<dbReference type="CDD" id="cd01948">
    <property type="entry name" value="EAL"/>
    <property type="match status" value="1"/>
</dbReference>
<gene>
    <name evidence="4" type="ORF">CH339_06210</name>
</gene>
<reference evidence="4 5" key="1">
    <citation type="submission" date="2017-07" db="EMBL/GenBank/DDBJ databases">
        <title>Draft Genome Sequences of Select Purple Nonsulfur Bacteria.</title>
        <authorList>
            <person name="Lasarre B."/>
            <person name="Mckinlay J.B."/>
        </authorList>
    </citation>
    <scope>NUCLEOTIDE SEQUENCE [LARGE SCALE GENOMIC DNA]</scope>
    <source>
        <strain evidence="4 5">DSM 11290</strain>
    </source>
</reference>
<dbReference type="SMART" id="SM00267">
    <property type="entry name" value="GGDEF"/>
    <property type="match status" value="1"/>
</dbReference>
<evidence type="ECO:0000259" key="2">
    <source>
        <dbReference type="PROSITE" id="PS50883"/>
    </source>
</evidence>
<dbReference type="CDD" id="cd01949">
    <property type="entry name" value="GGDEF"/>
    <property type="match status" value="1"/>
</dbReference>
<dbReference type="SUPFAM" id="SSF141868">
    <property type="entry name" value="EAL domain-like"/>
    <property type="match status" value="1"/>
</dbReference>
<dbReference type="PROSITE" id="PS50887">
    <property type="entry name" value="GGDEF"/>
    <property type="match status" value="1"/>
</dbReference>
<dbReference type="PROSITE" id="PS50883">
    <property type="entry name" value="EAL"/>
    <property type="match status" value="1"/>
</dbReference>
<protein>
    <recommendedName>
        <fullName evidence="6">GGDEF-domain containing protein</fullName>
    </recommendedName>
</protein>
<dbReference type="Gene3D" id="3.20.20.450">
    <property type="entry name" value="EAL domain"/>
    <property type="match status" value="1"/>
</dbReference>
<dbReference type="PANTHER" id="PTHR33121">
    <property type="entry name" value="CYCLIC DI-GMP PHOSPHODIESTERASE PDEF"/>
    <property type="match status" value="1"/>
</dbReference>
<dbReference type="Proteomes" id="UP000249299">
    <property type="component" value="Unassembled WGS sequence"/>
</dbReference>
<feature type="domain" description="EAL" evidence="2">
    <location>
        <begin position="378"/>
        <end position="626"/>
    </location>
</feature>
<feature type="region of interest" description="Disordered" evidence="1">
    <location>
        <begin position="40"/>
        <end position="67"/>
    </location>
</feature>
<dbReference type="Gene3D" id="3.30.70.270">
    <property type="match status" value="1"/>
</dbReference>
<dbReference type="OrthoDB" id="7251575at2"/>
<dbReference type="InterPro" id="IPR050706">
    <property type="entry name" value="Cyclic-di-GMP_PDE-like"/>
</dbReference>
<dbReference type="Pfam" id="PF00563">
    <property type="entry name" value="EAL"/>
    <property type="match status" value="1"/>
</dbReference>
<dbReference type="InterPro" id="IPR000160">
    <property type="entry name" value="GGDEF_dom"/>
</dbReference>